<evidence type="ECO:0000313" key="4">
    <source>
        <dbReference type="Proteomes" id="UP000002173"/>
    </source>
</evidence>
<accession>A7AT75</accession>
<keyword evidence="1" id="KW-0472">Membrane</keyword>
<name>A7AT75_BABBO</name>
<dbReference type="VEuPathDB" id="PiroplasmaDB:BBOV_II001790"/>
<dbReference type="GeneID" id="5477931"/>
<organism evidence="3 4">
    <name type="scientific">Babesia bovis</name>
    <dbReference type="NCBI Taxonomy" id="5865"/>
    <lineage>
        <taxon>Eukaryota</taxon>
        <taxon>Sar</taxon>
        <taxon>Alveolata</taxon>
        <taxon>Apicomplexa</taxon>
        <taxon>Aconoidasida</taxon>
        <taxon>Piroplasmida</taxon>
        <taxon>Babesiidae</taxon>
        <taxon>Babesia</taxon>
    </lineage>
</organism>
<dbReference type="EMBL" id="AAXT01000003">
    <property type="protein sequence ID" value="EDO06136.1"/>
    <property type="molecule type" value="Genomic_DNA"/>
</dbReference>
<feature type="transmembrane region" description="Helical" evidence="1">
    <location>
        <begin position="260"/>
        <end position="279"/>
    </location>
</feature>
<protein>
    <submittedName>
        <fullName evidence="3">Uncharacterized protein</fullName>
    </submittedName>
</protein>
<evidence type="ECO:0000256" key="2">
    <source>
        <dbReference type="SAM" id="SignalP"/>
    </source>
</evidence>
<reference evidence="4" key="3">
    <citation type="journal article" date="2021" name="Int. J. Parasitol.">
        <title>Comparative analysis of gene expression between Babesia bovis blood stages and kinetes allowed by improved genome annotation.</title>
        <authorList>
            <person name="Ueti M.W."/>
            <person name="Johnson W.C."/>
            <person name="Kappmeyer L.S."/>
            <person name="Herndon D.R."/>
            <person name="Mousel M.R."/>
            <person name="Reif K.E."/>
            <person name="Taus N.S."/>
            <person name="Ifeonu O.O."/>
            <person name="Silva J.C."/>
            <person name="Suarez C.E."/>
            <person name="Brayton K.A."/>
        </authorList>
    </citation>
    <scope>NUCLEOTIDE SEQUENCE [LARGE SCALE GENOMIC DNA]</scope>
</reference>
<keyword evidence="1" id="KW-0812">Transmembrane</keyword>
<proteinExistence type="predicted"/>
<sequence>MQFGKVLSAAVLLLARQAAGISLSAFQTNSTANLPGTVSVVVPAGTSVVPGATPPADGSNNKTFMASVMDWLMGTPKFTVRKVNDTITASAVNYVNVHNKAPVVGPCIEFQRSVPLYHDDQEYSTVHFQLPATNPAESMPIKGAKIHVRLVSNGSDVGSECPSKKIKVQRINTPDPEGKTTPVKIGSPVEFEARDKQVTAEIGAMFADVTNVNDLKDFWVVFEADTMCYFSIDAANNGCFITFDVEKSVKEEVVSMKRSTIGPIAILSLIVIGGAALYYRNTRTDYTYFQDQGDMIVNT</sequence>
<dbReference type="Proteomes" id="UP000002173">
    <property type="component" value="Unassembled WGS sequence"/>
</dbReference>
<keyword evidence="1" id="KW-1133">Transmembrane helix</keyword>
<reference evidence="4" key="2">
    <citation type="journal article" date="2020" name="Data Brief">
        <title>Transcriptome dataset of Babesia bovis life stages within vertebrate and invertebrate hosts.</title>
        <authorList>
            <person name="Ueti M.W."/>
            <person name="Johnson W.C."/>
            <person name="Kappmeyer L.S."/>
            <person name="Herndon D.R."/>
            <person name="Mousel M.R."/>
            <person name="Reif K.E."/>
            <person name="Taus N.S."/>
            <person name="Ifeonu O.O."/>
            <person name="Silva J.C."/>
            <person name="Suarez C.E."/>
            <person name="Brayton K.A."/>
        </authorList>
    </citation>
    <scope>NUCLEOTIDE SEQUENCE [LARGE SCALE GENOMIC DNA]</scope>
</reference>
<comment type="caution">
    <text evidence="3">The sequence shown here is derived from an EMBL/GenBank/DDBJ whole genome shotgun (WGS) entry which is preliminary data.</text>
</comment>
<dbReference type="OMA" id="TYFQDQG"/>
<feature type="signal peptide" evidence="2">
    <location>
        <begin position="1"/>
        <end position="20"/>
    </location>
</feature>
<dbReference type="KEGG" id="bbo:BBOV_II001790"/>
<evidence type="ECO:0000256" key="1">
    <source>
        <dbReference type="SAM" id="Phobius"/>
    </source>
</evidence>
<dbReference type="AlphaFoldDB" id="A7AT75"/>
<keyword evidence="4" id="KW-1185">Reference proteome</keyword>
<gene>
    <name evidence="3" type="ORF">BBOV_II001790</name>
</gene>
<feature type="chain" id="PRO_5002706911" evidence="2">
    <location>
        <begin position="21"/>
        <end position="299"/>
    </location>
</feature>
<evidence type="ECO:0000313" key="3">
    <source>
        <dbReference type="EMBL" id="EDO06136.1"/>
    </source>
</evidence>
<reference evidence="3 4" key="1">
    <citation type="journal article" date="2007" name="PLoS Pathog.">
        <title>Genome sequence of Babesia bovis and comparative analysis of apicomplexan hemoprotozoa.</title>
        <authorList>
            <person name="Brayton K.A."/>
            <person name="Lau A.O.T."/>
            <person name="Herndon D.R."/>
            <person name="Hannick L."/>
            <person name="Kappmeyer L.S."/>
            <person name="Berens S.J."/>
            <person name="Bidwell S.L."/>
            <person name="Brown W.C."/>
            <person name="Crabtree J."/>
            <person name="Fadrosh D."/>
            <person name="Feldblum T."/>
            <person name="Forberger H.A."/>
            <person name="Haas B.J."/>
            <person name="Howell J.M."/>
            <person name="Khouri H."/>
            <person name="Koo H."/>
            <person name="Mann D.J."/>
            <person name="Norimine J."/>
            <person name="Paulsen I.T."/>
            <person name="Radune D."/>
            <person name="Ren Q."/>
            <person name="Smith R.K. Jr."/>
            <person name="Suarez C.E."/>
            <person name="White O."/>
            <person name="Wortman J.R."/>
            <person name="Knowles D.P. Jr."/>
            <person name="McElwain T.F."/>
            <person name="Nene V.M."/>
        </authorList>
    </citation>
    <scope>NUCLEOTIDE SEQUENCE [LARGE SCALE GENOMIC DNA]</scope>
    <source>
        <strain evidence="3">T2Bo</strain>
    </source>
</reference>
<keyword evidence="2" id="KW-0732">Signal</keyword>
<dbReference type="InParanoid" id="A7AT75"/>
<dbReference type="RefSeq" id="XP_001609704.1">
    <property type="nucleotide sequence ID" value="XM_001609654.1"/>
</dbReference>